<evidence type="ECO:0000256" key="1">
    <source>
        <dbReference type="ARBA" id="ARBA00004477"/>
    </source>
</evidence>
<evidence type="ECO:0000256" key="15">
    <source>
        <dbReference type="SAM" id="MobiDB-lite"/>
    </source>
</evidence>
<evidence type="ECO:0000313" key="17">
    <source>
        <dbReference type="Proteomes" id="UP000195602"/>
    </source>
</evidence>
<dbReference type="EMBL" id="LYUB02000014">
    <property type="protein sequence ID" value="OVF07259.1"/>
    <property type="molecule type" value="Genomic_DNA"/>
</dbReference>
<evidence type="ECO:0000256" key="8">
    <source>
        <dbReference type="ARBA" id="ARBA00022824"/>
    </source>
</evidence>
<evidence type="ECO:0000256" key="4">
    <source>
        <dbReference type="ARBA" id="ARBA00015561"/>
    </source>
</evidence>
<evidence type="ECO:0000256" key="11">
    <source>
        <dbReference type="ARBA" id="ARBA00044743"/>
    </source>
</evidence>
<evidence type="ECO:0000256" key="13">
    <source>
        <dbReference type="ARBA" id="ARBA00093457"/>
    </source>
</evidence>
<dbReference type="Proteomes" id="UP000195602">
    <property type="component" value="Unassembled WGS sequence"/>
</dbReference>
<feature type="transmembrane region" description="Helical" evidence="14">
    <location>
        <begin position="413"/>
        <end position="436"/>
    </location>
</feature>
<comment type="similarity">
    <text evidence="13">Belongs to the glycosyltransferase ALG3 family.</text>
</comment>
<feature type="transmembrane region" description="Helical" evidence="14">
    <location>
        <begin position="319"/>
        <end position="341"/>
    </location>
</feature>
<evidence type="ECO:0000256" key="9">
    <source>
        <dbReference type="ARBA" id="ARBA00022989"/>
    </source>
</evidence>
<feature type="transmembrane region" description="Helical" evidence="14">
    <location>
        <begin position="133"/>
        <end position="152"/>
    </location>
</feature>
<evidence type="ECO:0000256" key="14">
    <source>
        <dbReference type="RuleBase" id="RU364047"/>
    </source>
</evidence>
<dbReference type="PANTHER" id="PTHR12646:SF0">
    <property type="entry name" value="DOL-P-MAN:MAN(5)GLCNAC(2)-PP-DOL ALPHA-1,3-MANNOSYLTRANSFERASE"/>
    <property type="match status" value="1"/>
</dbReference>
<evidence type="ECO:0000256" key="12">
    <source>
        <dbReference type="ARBA" id="ARBA00049506"/>
    </source>
</evidence>
<feature type="transmembrane region" description="Helical" evidence="14">
    <location>
        <begin position="182"/>
        <end position="200"/>
    </location>
</feature>
<comment type="function">
    <text evidence="11 14">Dol-P-Man:Man(5)GlcNAc(2)-PP-Dol alpha-1,3-mannosyltransferase that operates in the biosynthetic pathway of dolichol-linked oligosaccharides, the glycan precursors employed in protein asparagine (N)-glycosylation. The assembly of dolichol-linked oligosaccharides begins on the cytosolic side of the endoplasmic reticulum membrane and finishes in its lumen. The sequential addition of sugars to dolichol pyrophosphate produces dolichol-linked oligosaccharides containing fourteen sugars, including two GlcNAcs, nine mannoses and three glucoses. Once assembled, the oligosaccharide is transferred from the lipid to nascent proteins by oligosaccharyltransferases. In the lumen of the endoplasmic reticulum, adds the first dolichyl beta-D-mannosyl phosphate derived mannose in an alpha-1,3 linkage to Man(5)GlcNAc(2)-PP-dolichol to produce Man(6)GlcNAc(2)-PP-dolichol.</text>
</comment>
<dbReference type="PANTHER" id="PTHR12646">
    <property type="entry name" value="NOT56 - RELATED"/>
    <property type="match status" value="1"/>
</dbReference>
<feature type="transmembrane region" description="Helical" evidence="14">
    <location>
        <begin position="252"/>
        <end position="271"/>
    </location>
</feature>
<keyword evidence="8 14" id="KW-0256">Endoplasmic reticulum</keyword>
<keyword evidence="6 14" id="KW-0808">Transferase</keyword>
<evidence type="ECO:0000313" key="16">
    <source>
        <dbReference type="EMBL" id="OVF07259.1"/>
    </source>
</evidence>
<feature type="compositionally biased region" description="Polar residues" evidence="15">
    <location>
        <begin position="1"/>
        <end position="17"/>
    </location>
</feature>
<dbReference type="GO" id="GO:0005789">
    <property type="term" value="C:endoplasmic reticulum membrane"/>
    <property type="evidence" value="ECO:0007669"/>
    <property type="project" value="UniProtKB-SubCell"/>
</dbReference>
<reference evidence="16 17" key="1">
    <citation type="submission" date="2017-04" db="EMBL/GenBank/DDBJ databases">
        <title>Draft genome of the yeast Clavispora lusitaniae type strain CBS 6936.</title>
        <authorList>
            <person name="Durrens P."/>
            <person name="Klopp C."/>
            <person name="Biteau N."/>
            <person name="Fitton-Ouhabi V."/>
            <person name="Dementhon K."/>
            <person name="Accoceberry I."/>
            <person name="Sherman D.J."/>
            <person name="Noel T."/>
        </authorList>
    </citation>
    <scope>NUCLEOTIDE SEQUENCE [LARGE SCALE GENOMIC DNA]</scope>
    <source>
        <strain evidence="16 17">CBS 6936</strain>
    </source>
</reference>
<comment type="catalytic activity">
    <reaction evidence="12 14">
        <text>an alpha-D-Man-(1-&gt;2)-alpha-D-Man-(1-&gt;2)-alpha-D-Man-(1-&gt;3)-[alpha-D-Man-(1-&gt;6)]-beta-D-Man-(1-&gt;4)-beta-D-GlcNAc-(1-&gt;4)-alpha-D-GlcNAc-diphospho-di-trans,poly-cis-dolichol + a di-trans,poly-cis-dolichyl beta-D-mannosyl phosphate = an alpha-D-Man-(1-&gt;2)-alpha-D-Man-(1-&gt;2)-alpha-D-Man-(1-&gt;3)-[alpha-D-Man-(1-&gt;3)-alpha-D-Man-(1-&gt;6)]-beta-D-Man-(1-&gt;4)-beta-D-GlcNAc-(1-&gt;4)-alpha-D-GlcNAc-diphospho-di-trans,poly-cis-dolichol + a di-trans,poly-cis-dolichyl phosphate + H(+)</text>
        <dbReference type="Rhea" id="RHEA:29527"/>
        <dbReference type="Rhea" id="RHEA-COMP:19498"/>
        <dbReference type="Rhea" id="RHEA-COMP:19501"/>
        <dbReference type="Rhea" id="RHEA-COMP:19516"/>
        <dbReference type="Rhea" id="RHEA-COMP:19517"/>
        <dbReference type="ChEBI" id="CHEBI:15378"/>
        <dbReference type="ChEBI" id="CHEBI:57683"/>
        <dbReference type="ChEBI" id="CHEBI:58211"/>
        <dbReference type="ChEBI" id="CHEBI:132515"/>
        <dbReference type="ChEBI" id="CHEBI:132516"/>
        <dbReference type="EC" id="2.4.1.258"/>
    </reaction>
    <physiologicalReaction direction="left-to-right" evidence="12 14">
        <dbReference type="Rhea" id="RHEA:29528"/>
    </physiologicalReaction>
</comment>
<dbReference type="EC" id="2.4.1.258" evidence="3 14"/>
<keyword evidence="7 14" id="KW-0812">Transmembrane</keyword>
<dbReference type="KEGG" id="clus:A9F13_14g00935"/>
<evidence type="ECO:0000256" key="3">
    <source>
        <dbReference type="ARBA" id="ARBA00011964"/>
    </source>
</evidence>
<comment type="pathway">
    <text evidence="2 14">Protein modification; protein glycosylation.</text>
</comment>
<keyword evidence="10 14" id="KW-0472">Membrane</keyword>
<name>A0AA91PXB2_CLALS</name>
<evidence type="ECO:0000256" key="5">
    <source>
        <dbReference type="ARBA" id="ARBA00022676"/>
    </source>
</evidence>
<keyword evidence="5 14" id="KW-0328">Glycosyltransferase</keyword>
<sequence length="481" mass="53585">MATNGKQSSAVKNTSNESSDKLPQLTLKSVLSDVYNGAYFMVFDPQACKVAAPIVVSVASILCKIVISKVNYTEIDFSTYMQQIELVNAGALDYSLIEGDTGPIVYPAGFIQVYQLLYWLTDGGVNIQIAQKAFGYLFAITVAFTCAVYTMVGNLPPWPLYLLLCSKRLVSIYVLRMFNDCFTTLGMVCVVLLLQVASYYANTLSDGSMLLLCGVAADIFSMAISVKMNALLYLPAFIIVVYFLVGERLLRLAGVVLVIPAVQVLIGWRFLLPLFWDEEARYIRWTYLTQAFNFGRKFLHKWTVNWKFVPEEFFLSDEFALGLLAVHVILLLALILVRFLSPKIIKKPLSKLFRDAIYSPCTKTTAPGNLLLTKASGPRLILLMFATTNLVGVLCARSLHYQFLSWYCWSLPFLLYVSGSSLPIAATIFVAHESCWNVYPSTPESSKMLVLLLATTLLAVVINNDIWGSATDADSEEKKTR</sequence>
<dbReference type="AlphaFoldDB" id="A0AA91PXB2"/>
<comment type="caution">
    <text evidence="16">The sequence shown here is derived from an EMBL/GenBank/DDBJ whole genome shotgun (WGS) entry which is preliminary data.</text>
</comment>
<evidence type="ECO:0000256" key="6">
    <source>
        <dbReference type="ARBA" id="ARBA00022679"/>
    </source>
</evidence>
<feature type="transmembrane region" description="Helical" evidence="14">
    <location>
        <begin position="220"/>
        <end position="245"/>
    </location>
</feature>
<organism evidence="16 17">
    <name type="scientific">Clavispora lusitaniae</name>
    <name type="common">Candida lusitaniae</name>
    <dbReference type="NCBI Taxonomy" id="36911"/>
    <lineage>
        <taxon>Eukaryota</taxon>
        <taxon>Fungi</taxon>
        <taxon>Dikarya</taxon>
        <taxon>Ascomycota</taxon>
        <taxon>Saccharomycotina</taxon>
        <taxon>Pichiomycetes</taxon>
        <taxon>Metschnikowiaceae</taxon>
        <taxon>Clavispora</taxon>
    </lineage>
</organism>
<evidence type="ECO:0000256" key="10">
    <source>
        <dbReference type="ARBA" id="ARBA00023136"/>
    </source>
</evidence>
<dbReference type="InterPro" id="IPR007873">
    <property type="entry name" value="Glycosyltransferase_ALG3"/>
</dbReference>
<comment type="subcellular location">
    <subcellularLocation>
        <location evidence="1 14">Endoplasmic reticulum membrane</location>
        <topology evidence="1 14">Multi-pass membrane protein</topology>
    </subcellularLocation>
</comment>
<feature type="transmembrane region" description="Helical" evidence="14">
    <location>
        <begin position="448"/>
        <end position="467"/>
    </location>
</feature>
<dbReference type="Pfam" id="PF05208">
    <property type="entry name" value="ALG3"/>
    <property type="match status" value="1"/>
</dbReference>
<evidence type="ECO:0000256" key="7">
    <source>
        <dbReference type="ARBA" id="ARBA00022692"/>
    </source>
</evidence>
<feature type="region of interest" description="Disordered" evidence="15">
    <location>
        <begin position="1"/>
        <end position="20"/>
    </location>
</feature>
<proteinExistence type="inferred from homology"/>
<protein>
    <recommendedName>
        <fullName evidence="4 14">Dol-P-Man:Man(5)GlcNAc(2)-PP-Dol alpha-1,3-mannosyltransferase</fullName>
        <ecNumber evidence="3 14">2.4.1.258</ecNumber>
    </recommendedName>
    <alternativeName>
        <fullName evidence="14">Dol-P-Man-dependent alpha(1-3)-mannosyltransferase</fullName>
    </alternativeName>
</protein>
<keyword evidence="9 14" id="KW-1133">Transmembrane helix</keyword>
<evidence type="ECO:0000256" key="2">
    <source>
        <dbReference type="ARBA" id="ARBA00004922"/>
    </source>
</evidence>
<accession>A0AA91PXB2</accession>
<gene>
    <name evidence="16" type="ORF">A9F13_14g00935</name>
</gene>
<dbReference type="GO" id="GO:0052925">
    <property type="term" value="F:dol-P-Man:Man(5)GlcNAc(2)-PP-Dol alpha-1,3-mannosyltransferase activity"/>
    <property type="evidence" value="ECO:0007669"/>
    <property type="project" value="UniProtKB-EC"/>
</dbReference>